<dbReference type="Proteomes" id="UP000254326">
    <property type="component" value="Unassembled WGS sequence"/>
</dbReference>
<dbReference type="PROSITE" id="PS50111">
    <property type="entry name" value="CHEMOTAXIS_TRANSDUC_2"/>
    <property type="match status" value="1"/>
</dbReference>
<dbReference type="InterPro" id="IPR035965">
    <property type="entry name" value="PAS-like_dom_sf"/>
</dbReference>
<keyword evidence="7" id="KW-1185">Reference proteome</keyword>
<evidence type="ECO:0000313" key="7">
    <source>
        <dbReference type="Proteomes" id="UP000254326"/>
    </source>
</evidence>
<dbReference type="OrthoDB" id="9765776at2"/>
<evidence type="ECO:0000259" key="5">
    <source>
        <dbReference type="PROSITE" id="PS50113"/>
    </source>
</evidence>
<dbReference type="PANTHER" id="PTHR24422">
    <property type="entry name" value="CHEMOTAXIS PROTEIN METHYLTRANSFERASE"/>
    <property type="match status" value="1"/>
</dbReference>
<dbReference type="GO" id="GO:0016020">
    <property type="term" value="C:membrane"/>
    <property type="evidence" value="ECO:0007669"/>
    <property type="project" value="InterPro"/>
</dbReference>
<dbReference type="CDD" id="cd00130">
    <property type="entry name" value="PAS"/>
    <property type="match status" value="2"/>
</dbReference>
<dbReference type="InterPro" id="IPR050903">
    <property type="entry name" value="Bact_Chemotaxis_MeTrfase"/>
</dbReference>
<proteinExistence type="predicted"/>
<dbReference type="AlphaFoldDB" id="A0A370U8Z8"/>
<keyword evidence="1 2" id="KW-0807">Transducer</keyword>
<dbReference type="SMART" id="SM00283">
    <property type="entry name" value="MA"/>
    <property type="match status" value="1"/>
</dbReference>
<dbReference type="NCBIfam" id="TIGR00229">
    <property type="entry name" value="sensory_box"/>
    <property type="match status" value="2"/>
</dbReference>
<dbReference type="InterPro" id="IPR000014">
    <property type="entry name" value="PAS"/>
</dbReference>
<feature type="domain" description="PAS" evidence="4">
    <location>
        <begin position="146"/>
        <end position="190"/>
    </location>
</feature>
<dbReference type="PROSITE" id="PS50113">
    <property type="entry name" value="PAC"/>
    <property type="match status" value="2"/>
</dbReference>
<comment type="caution">
    <text evidence="6">The sequence shown here is derived from an EMBL/GenBank/DDBJ whole genome shotgun (WGS) entry which is preliminary data.</text>
</comment>
<dbReference type="InterPro" id="IPR004089">
    <property type="entry name" value="MCPsignal_dom"/>
</dbReference>
<gene>
    <name evidence="6" type="ORF">DN730_11145</name>
</gene>
<evidence type="ECO:0008006" key="8">
    <source>
        <dbReference type="Google" id="ProtNLM"/>
    </source>
</evidence>
<dbReference type="InterPro" id="IPR004090">
    <property type="entry name" value="Chemotax_Me-accpt_rcpt"/>
</dbReference>
<feature type="domain" description="Methyl-accepting transducer" evidence="3">
    <location>
        <begin position="255"/>
        <end position="434"/>
    </location>
</feature>
<organism evidence="6 7">
    <name type="scientific">Marinomonas piezotolerans</name>
    <dbReference type="NCBI Taxonomy" id="2213058"/>
    <lineage>
        <taxon>Bacteria</taxon>
        <taxon>Pseudomonadati</taxon>
        <taxon>Pseudomonadota</taxon>
        <taxon>Gammaproteobacteria</taxon>
        <taxon>Oceanospirillales</taxon>
        <taxon>Oceanospirillaceae</taxon>
        <taxon>Marinomonas</taxon>
    </lineage>
</organism>
<dbReference type="SMART" id="SM00091">
    <property type="entry name" value="PAS"/>
    <property type="match status" value="2"/>
</dbReference>
<evidence type="ECO:0000259" key="4">
    <source>
        <dbReference type="PROSITE" id="PS50112"/>
    </source>
</evidence>
<dbReference type="Pfam" id="PF13426">
    <property type="entry name" value="PAS_9"/>
    <property type="match status" value="1"/>
</dbReference>
<reference evidence="6 7" key="1">
    <citation type="submission" date="2018-06" db="EMBL/GenBank/DDBJ databases">
        <title>Marinomonas sp. YLB-05 draft genome sequence.</title>
        <authorList>
            <person name="Yu L."/>
            <person name="Tang X."/>
        </authorList>
    </citation>
    <scope>NUCLEOTIDE SEQUENCE [LARGE SCALE GENOMIC DNA]</scope>
    <source>
        <strain evidence="6 7">YLB-05</strain>
    </source>
</reference>
<sequence>MVFGLRNRKPKIDSSIAKQEQQDRQNYELQAIKSHTAFISFNPDGTITDVNALLLHAVGYERSEVVGQHHRMFCSKQYVSSEEYSDFWRRLASGESFSGTFARYKKDGTILYVEADYFPVSNEQGEVVEIIKICSDVTSQQLELKANNAILEALDRSQAVIEFEPDGTIIHSNQNFLDVMGYTAEQVIGKHHRIFCEDEFYRENPSFWHDLASGTLNSGRFKRQNSRGENVWVEATYNPIFDDHGKVYKVIKFASDISDRVRMAMTAVEMAAATSEETNQITTNVVQVLSETVSTSQNIAQQVAHATTTGEELKSQSKNISDIVTAIRAIADQTNLLALNAAIEAARAGDAGRGFSVVADEVRKLASNTAEATAEISTVVERNHQLITQIDETLVSVSGIATHGQESVGNLSQGLEEVKRGVEQFVQMVESMRP</sequence>
<dbReference type="PANTHER" id="PTHR24422:SF10">
    <property type="entry name" value="CHEMOTAXIS PROTEIN METHYLTRANSFERASE 2"/>
    <property type="match status" value="1"/>
</dbReference>
<dbReference type="RefSeq" id="WP_115468282.1">
    <property type="nucleotide sequence ID" value="NZ_QKRA01000004.1"/>
</dbReference>
<dbReference type="SUPFAM" id="SSF58104">
    <property type="entry name" value="Methyl-accepting chemotaxis protein (MCP) signaling domain"/>
    <property type="match status" value="1"/>
</dbReference>
<name>A0A370U8Z8_9GAMM</name>
<dbReference type="GO" id="GO:0006935">
    <property type="term" value="P:chemotaxis"/>
    <property type="evidence" value="ECO:0007669"/>
    <property type="project" value="InterPro"/>
</dbReference>
<dbReference type="GO" id="GO:0007165">
    <property type="term" value="P:signal transduction"/>
    <property type="evidence" value="ECO:0007669"/>
    <property type="project" value="UniProtKB-KW"/>
</dbReference>
<dbReference type="PROSITE" id="PS50112">
    <property type="entry name" value="PAS"/>
    <property type="match status" value="1"/>
</dbReference>
<dbReference type="Gene3D" id="3.30.450.20">
    <property type="entry name" value="PAS domain"/>
    <property type="match status" value="2"/>
</dbReference>
<evidence type="ECO:0000256" key="1">
    <source>
        <dbReference type="ARBA" id="ARBA00023224"/>
    </source>
</evidence>
<dbReference type="Pfam" id="PF08447">
    <property type="entry name" value="PAS_3"/>
    <property type="match status" value="1"/>
</dbReference>
<evidence type="ECO:0000259" key="3">
    <source>
        <dbReference type="PROSITE" id="PS50111"/>
    </source>
</evidence>
<dbReference type="SMART" id="SM00086">
    <property type="entry name" value="PAC"/>
    <property type="match status" value="2"/>
</dbReference>
<dbReference type="GO" id="GO:0004888">
    <property type="term" value="F:transmembrane signaling receptor activity"/>
    <property type="evidence" value="ECO:0007669"/>
    <property type="project" value="InterPro"/>
</dbReference>
<dbReference type="EMBL" id="QKRA01000004">
    <property type="protein sequence ID" value="RDL44244.1"/>
    <property type="molecule type" value="Genomic_DNA"/>
</dbReference>
<dbReference type="Pfam" id="PF00015">
    <property type="entry name" value="MCPsignal"/>
    <property type="match status" value="1"/>
</dbReference>
<feature type="domain" description="PAC" evidence="5">
    <location>
        <begin position="95"/>
        <end position="149"/>
    </location>
</feature>
<dbReference type="PRINTS" id="PR00260">
    <property type="entry name" value="CHEMTRNSDUCR"/>
</dbReference>
<evidence type="ECO:0000256" key="2">
    <source>
        <dbReference type="PROSITE-ProRule" id="PRU00284"/>
    </source>
</evidence>
<protein>
    <recommendedName>
        <fullName evidence="8">Chemotaxis protein</fullName>
    </recommendedName>
</protein>
<accession>A0A370U8Z8</accession>
<dbReference type="Gene3D" id="1.10.287.950">
    <property type="entry name" value="Methyl-accepting chemotaxis protein"/>
    <property type="match status" value="1"/>
</dbReference>
<dbReference type="InterPro" id="IPR001610">
    <property type="entry name" value="PAC"/>
</dbReference>
<dbReference type="InterPro" id="IPR013655">
    <property type="entry name" value="PAS_fold_3"/>
</dbReference>
<feature type="domain" description="PAC" evidence="5">
    <location>
        <begin position="217"/>
        <end position="269"/>
    </location>
</feature>
<evidence type="ECO:0000313" key="6">
    <source>
        <dbReference type="EMBL" id="RDL44244.1"/>
    </source>
</evidence>
<dbReference type="InterPro" id="IPR000700">
    <property type="entry name" value="PAS-assoc_C"/>
</dbReference>
<dbReference type="SUPFAM" id="SSF55785">
    <property type="entry name" value="PYP-like sensor domain (PAS domain)"/>
    <property type="match status" value="1"/>
</dbReference>